<feature type="non-terminal residue" evidence="1">
    <location>
        <position position="90"/>
    </location>
</feature>
<sequence>ALRTGDLFADMQVKAALTAYSQNRGMYEQLKKDAQNASGILDKNLAERRGASSQIWAETFQAVNDSMRSIGDAIRPVTDAVAKGITATAK</sequence>
<organism evidence="1 2">
    <name type="scientific">Pseudomonas tremae</name>
    <dbReference type="NCBI Taxonomy" id="200454"/>
    <lineage>
        <taxon>Bacteria</taxon>
        <taxon>Pseudomonadati</taxon>
        <taxon>Pseudomonadota</taxon>
        <taxon>Gammaproteobacteria</taxon>
        <taxon>Pseudomonadales</taxon>
        <taxon>Pseudomonadaceae</taxon>
        <taxon>Pseudomonas</taxon>
    </lineage>
</organism>
<proteinExistence type="predicted"/>
<protein>
    <submittedName>
        <fullName evidence="1">Phage tail tape measure protein</fullName>
    </submittedName>
</protein>
<keyword evidence="2" id="KW-1185">Reference proteome</keyword>
<gene>
    <name evidence="1" type="ORF">ACDH53_28325</name>
</gene>
<feature type="non-terminal residue" evidence="1">
    <location>
        <position position="1"/>
    </location>
</feature>
<dbReference type="Proteomes" id="UP001569512">
    <property type="component" value="Unassembled WGS sequence"/>
</dbReference>
<evidence type="ECO:0000313" key="1">
    <source>
        <dbReference type="EMBL" id="MFA0941275.1"/>
    </source>
</evidence>
<evidence type="ECO:0000313" key="2">
    <source>
        <dbReference type="Proteomes" id="UP001569512"/>
    </source>
</evidence>
<name>A0ABV4PQ38_9PSED</name>
<reference evidence="1 2" key="1">
    <citation type="submission" date="2024-06" db="EMBL/GenBank/DDBJ databases">
        <title>Genome sequences for Pseudomonas syringae strains with characterized LPS.</title>
        <authorList>
            <person name="Baltrus D.A."/>
            <person name="Krings L."/>
        </authorList>
    </citation>
    <scope>NUCLEOTIDE SEQUENCE [LARGE SCALE GENOMIC DNA]</scope>
    <source>
        <strain evidence="1 2">NCPPB2708</strain>
    </source>
</reference>
<comment type="caution">
    <text evidence="1">The sequence shown here is derived from an EMBL/GenBank/DDBJ whole genome shotgun (WGS) entry which is preliminary data.</text>
</comment>
<dbReference type="EMBL" id="JBGMSU010000274">
    <property type="protein sequence ID" value="MFA0941275.1"/>
    <property type="molecule type" value="Genomic_DNA"/>
</dbReference>
<accession>A0ABV4PQ38</accession>